<feature type="transmembrane region" description="Helical" evidence="1">
    <location>
        <begin position="35"/>
        <end position="52"/>
    </location>
</feature>
<keyword evidence="3" id="KW-1185">Reference proteome</keyword>
<name>A0A068NM77_FIMGI</name>
<reference evidence="2 3" key="1">
    <citation type="journal article" date="2014" name="PLoS ONE">
        <title>The first complete genome sequence of the class fimbriimonadia in the phylum armatimonadetes.</title>
        <authorList>
            <person name="Hu Z.Y."/>
            <person name="Wang Y.Z."/>
            <person name="Im W.T."/>
            <person name="Wang S.Y."/>
            <person name="Zhao G.P."/>
            <person name="Zheng H.J."/>
            <person name="Quan Z.X."/>
        </authorList>
    </citation>
    <scope>NUCLEOTIDE SEQUENCE [LARGE SCALE GENOMIC DNA]</scope>
    <source>
        <strain evidence="2">Gsoil 348</strain>
    </source>
</reference>
<evidence type="ECO:0000256" key="1">
    <source>
        <dbReference type="SAM" id="Phobius"/>
    </source>
</evidence>
<dbReference type="STRING" id="661478.OP10G_0522"/>
<evidence type="ECO:0000313" key="2">
    <source>
        <dbReference type="EMBL" id="AIE83890.1"/>
    </source>
</evidence>
<sequence>MRFVAFALVSLLVVILSLSLLSAIGAPRYLGIGVVLLWMAFLGFGSPTVLILRAREDDEKRRQIRQWESDPRRLAVERLGFDLVAGRVTPGLTPRDLTALDDAAANWRQSRDTLETLTWARGPLAELRSSLRKRSDDAMLNLLAEAGVGHSLGPSPFLIERARELFTEIGAEASEMARNYCPTTLLATDTSLESLREDLDKLRLLRQAYTIAERAIAEALPVESPEEQV</sequence>
<dbReference type="AlphaFoldDB" id="A0A068NM77"/>
<dbReference type="EMBL" id="CP007139">
    <property type="protein sequence ID" value="AIE83890.1"/>
    <property type="molecule type" value="Genomic_DNA"/>
</dbReference>
<gene>
    <name evidence="2" type="ORF">OP10G_0522</name>
</gene>
<dbReference type="KEGG" id="fgi:OP10G_0522"/>
<keyword evidence="1" id="KW-0472">Membrane</keyword>
<proteinExistence type="predicted"/>
<protein>
    <submittedName>
        <fullName evidence="2">Uncharacterized protein</fullName>
    </submittedName>
</protein>
<keyword evidence="1" id="KW-0812">Transmembrane</keyword>
<accession>A0A068NM77</accession>
<keyword evidence="1" id="KW-1133">Transmembrane helix</keyword>
<dbReference type="Proteomes" id="UP000027982">
    <property type="component" value="Chromosome"/>
</dbReference>
<dbReference type="HOGENOM" id="CLU_1208301_0_0_0"/>
<evidence type="ECO:0000313" key="3">
    <source>
        <dbReference type="Proteomes" id="UP000027982"/>
    </source>
</evidence>
<organism evidence="2 3">
    <name type="scientific">Fimbriimonas ginsengisoli Gsoil 348</name>
    <dbReference type="NCBI Taxonomy" id="661478"/>
    <lineage>
        <taxon>Bacteria</taxon>
        <taxon>Bacillati</taxon>
        <taxon>Armatimonadota</taxon>
        <taxon>Fimbriimonadia</taxon>
        <taxon>Fimbriimonadales</taxon>
        <taxon>Fimbriimonadaceae</taxon>
        <taxon>Fimbriimonas</taxon>
    </lineage>
</organism>